<dbReference type="CDD" id="cd00041">
    <property type="entry name" value="CUB"/>
    <property type="match status" value="1"/>
</dbReference>
<dbReference type="Proteomes" id="UP000499080">
    <property type="component" value="Unassembled WGS sequence"/>
</dbReference>
<comment type="caution">
    <text evidence="5">The sequence shown here is derived from an EMBL/GenBank/DDBJ whole genome shotgun (WGS) entry which is preliminary data.</text>
</comment>
<dbReference type="InterPro" id="IPR035914">
    <property type="entry name" value="Sperma_CUB_dom_sf"/>
</dbReference>
<evidence type="ECO:0000256" key="3">
    <source>
        <dbReference type="PROSITE-ProRule" id="PRU00059"/>
    </source>
</evidence>
<name>A0A4Y2WT29_ARAVE</name>
<dbReference type="PANTHER" id="PTHR24251">
    <property type="entry name" value="OVOCHYMASE-RELATED"/>
    <property type="match status" value="1"/>
</dbReference>
<dbReference type="Pfam" id="PF00431">
    <property type="entry name" value="CUB"/>
    <property type="match status" value="1"/>
</dbReference>
<gene>
    <name evidence="6" type="ORF">AVEN_121668_1</name>
    <name evidence="5" type="ORF">AVEN_224952_1</name>
</gene>
<evidence type="ECO:0000259" key="4">
    <source>
        <dbReference type="PROSITE" id="PS01180"/>
    </source>
</evidence>
<dbReference type="InterPro" id="IPR000859">
    <property type="entry name" value="CUB_dom"/>
</dbReference>
<evidence type="ECO:0000313" key="5">
    <source>
        <dbReference type="EMBL" id="GBO40625.1"/>
    </source>
</evidence>
<keyword evidence="7" id="KW-1185">Reference proteome</keyword>
<evidence type="ECO:0000313" key="6">
    <source>
        <dbReference type="EMBL" id="GBO40631.1"/>
    </source>
</evidence>
<dbReference type="Gene3D" id="2.60.120.290">
    <property type="entry name" value="Spermadhesin, CUB domain"/>
    <property type="match status" value="1"/>
</dbReference>
<dbReference type="SMART" id="SM00042">
    <property type="entry name" value="CUB"/>
    <property type="match status" value="1"/>
</dbReference>
<dbReference type="EMBL" id="BGPR01065909">
    <property type="protein sequence ID" value="GBO40625.1"/>
    <property type="molecule type" value="Genomic_DNA"/>
</dbReference>
<evidence type="ECO:0000256" key="2">
    <source>
        <dbReference type="ARBA" id="ARBA00023157"/>
    </source>
</evidence>
<evidence type="ECO:0000313" key="7">
    <source>
        <dbReference type="Proteomes" id="UP000499080"/>
    </source>
</evidence>
<evidence type="ECO:0000256" key="1">
    <source>
        <dbReference type="ARBA" id="ARBA00022737"/>
    </source>
</evidence>
<accession>A0A4Y2WT29</accession>
<dbReference type="AlphaFoldDB" id="A0A4Y2WT29"/>
<keyword evidence="2" id="KW-1015">Disulfide bond</keyword>
<comment type="caution">
    <text evidence="3">Lacks conserved residue(s) required for the propagation of feature annotation.</text>
</comment>
<proteinExistence type="predicted"/>
<organism evidence="5 7">
    <name type="scientific">Araneus ventricosus</name>
    <name type="common">Orbweaver spider</name>
    <name type="synonym">Epeira ventricosa</name>
    <dbReference type="NCBI Taxonomy" id="182803"/>
    <lineage>
        <taxon>Eukaryota</taxon>
        <taxon>Metazoa</taxon>
        <taxon>Ecdysozoa</taxon>
        <taxon>Arthropoda</taxon>
        <taxon>Chelicerata</taxon>
        <taxon>Arachnida</taxon>
        <taxon>Araneae</taxon>
        <taxon>Araneomorphae</taxon>
        <taxon>Entelegynae</taxon>
        <taxon>Araneoidea</taxon>
        <taxon>Araneidae</taxon>
        <taxon>Araneus</taxon>
    </lineage>
</organism>
<keyword evidence="1" id="KW-0677">Repeat</keyword>
<dbReference type="PROSITE" id="PS01180">
    <property type="entry name" value="CUB"/>
    <property type="match status" value="1"/>
</dbReference>
<dbReference type="PANTHER" id="PTHR24251:SF37">
    <property type="entry name" value="CUB DOMAIN-CONTAINING PROTEIN"/>
    <property type="match status" value="1"/>
</dbReference>
<reference evidence="5 7" key="1">
    <citation type="journal article" date="2019" name="Sci. Rep.">
        <title>Orb-weaving spider Araneus ventricosus genome elucidates the spidroin gene catalogue.</title>
        <authorList>
            <person name="Kono N."/>
            <person name="Nakamura H."/>
            <person name="Ohtoshi R."/>
            <person name="Moran D.A.P."/>
            <person name="Shinohara A."/>
            <person name="Yoshida Y."/>
            <person name="Fujiwara M."/>
            <person name="Mori M."/>
            <person name="Tomita M."/>
            <person name="Arakawa K."/>
        </authorList>
    </citation>
    <scope>NUCLEOTIDE SEQUENCE [LARGE SCALE GENOMIC DNA]</scope>
</reference>
<dbReference type="EMBL" id="BGPR01065913">
    <property type="protein sequence ID" value="GBO40631.1"/>
    <property type="molecule type" value="Genomic_DNA"/>
</dbReference>
<sequence>MPFGTVNPIVSPFGQFVFNSTHPRKPLCSVAFGHNARESGRLNGSKDRCCGGRLLADEGGVIQSNYPDLPYPNPNCSWIIYTAEPGERVNLIITHLFMPDSGRNCSSASLIIYDGDQPDSPLNQQICGTRSPPPILSRGSIMHVVLTRGVFRATYGPASTRECIHFVLY</sequence>
<protein>
    <recommendedName>
        <fullName evidence="4">CUB domain-containing protein</fullName>
    </recommendedName>
</protein>
<feature type="domain" description="CUB" evidence="4">
    <location>
        <begin position="50"/>
        <end position="158"/>
    </location>
</feature>
<dbReference type="SUPFAM" id="SSF49854">
    <property type="entry name" value="Spermadhesin, CUB domain"/>
    <property type="match status" value="1"/>
</dbReference>